<dbReference type="AlphaFoldDB" id="A0A9P8C2C5"/>
<organism evidence="1 2">
    <name type="scientific">Amylocarpus encephaloides</name>
    <dbReference type="NCBI Taxonomy" id="45428"/>
    <lineage>
        <taxon>Eukaryota</taxon>
        <taxon>Fungi</taxon>
        <taxon>Dikarya</taxon>
        <taxon>Ascomycota</taxon>
        <taxon>Pezizomycotina</taxon>
        <taxon>Leotiomycetes</taxon>
        <taxon>Helotiales</taxon>
        <taxon>Helotiales incertae sedis</taxon>
        <taxon>Amylocarpus</taxon>
    </lineage>
</organism>
<gene>
    <name evidence="1" type="ORF">BJ875DRAFT_356175</name>
</gene>
<feature type="non-terminal residue" evidence="1">
    <location>
        <position position="131"/>
    </location>
</feature>
<dbReference type="EMBL" id="MU251639">
    <property type="protein sequence ID" value="KAG9230862.1"/>
    <property type="molecule type" value="Genomic_DNA"/>
</dbReference>
<sequence>CLVKVRLYKLVPTLSRWGARGEKVVVQSPVLTISDTMSRIPVKRYSHEEDQNSVCFLPNQDIEGVADGSLPVVSEASTSWVHAHGVALSDSLSSDVLQYKRGDTFWISIGSCTKGYESSVPVINLRTLQEG</sequence>
<dbReference type="OrthoDB" id="3455134at2759"/>
<keyword evidence="2" id="KW-1185">Reference proteome</keyword>
<feature type="non-terminal residue" evidence="1">
    <location>
        <position position="1"/>
    </location>
</feature>
<protein>
    <submittedName>
        <fullName evidence="1">Uncharacterized protein</fullName>
    </submittedName>
</protein>
<proteinExistence type="predicted"/>
<name>A0A9P8C2C5_9HELO</name>
<dbReference type="Proteomes" id="UP000824998">
    <property type="component" value="Unassembled WGS sequence"/>
</dbReference>
<accession>A0A9P8C2C5</accession>
<reference evidence="1" key="1">
    <citation type="journal article" date="2021" name="IMA Fungus">
        <title>Genomic characterization of three marine fungi, including Emericellopsis atlantica sp. nov. with signatures of a generalist lifestyle and marine biomass degradation.</title>
        <authorList>
            <person name="Hagestad O.C."/>
            <person name="Hou L."/>
            <person name="Andersen J.H."/>
            <person name="Hansen E.H."/>
            <person name="Altermark B."/>
            <person name="Li C."/>
            <person name="Kuhnert E."/>
            <person name="Cox R.J."/>
            <person name="Crous P.W."/>
            <person name="Spatafora J.W."/>
            <person name="Lail K."/>
            <person name="Amirebrahimi M."/>
            <person name="Lipzen A."/>
            <person name="Pangilinan J."/>
            <person name="Andreopoulos W."/>
            <person name="Hayes R.D."/>
            <person name="Ng V."/>
            <person name="Grigoriev I.V."/>
            <person name="Jackson S.A."/>
            <person name="Sutton T.D.S."/>
            <person name="Dobson A.D.W."/>
            <person name="Rama T."/>
        </authorList>
    </citation>
    <scope>NUCLEOTIDE SEQUENCE</scope>
    <source>
        <strain evidence="1">TRa018bII</strain>
    </source>
</reference>
<evidence type="ECO:0000313" key="1">
    <source>
        <dbReference type="EMBL" id="KAG9230862.1"/>
    </source>
</evidence>
<evidence type="ECO:0000313" key="2">
    <source>
        <dbReference type="Proteomes" id="UP000824998"/>
    </source>
</evidence>
<comment type="caution">
    <text evidence="1">The sequence shown here is derived from an EMBL/GenBank/DDBJ whole genome shotgun (WGS) entry which is preliminary data.</text>
</comment>